<dbReference type="EMBL" id="JAEFBK010000004">
    <property type="protein sequence ID" value="KAG7616425.1"/>
    <property type="molecule type" value="Genomic_DNA"/>
</dbReference>
<dbReference type="Proteomes" id="UP000694240">
    <property type="component" value="Chromosome 4"/>
</dbReference>
<comment type="caution">
    <text evidence="1">The sequence shown here is derived from an EMBL/GenBank/DDBJ whole genome shotgun (WGS) entry which is preliminary data.</text>
</comment>
<name>A0A8T2DWJ2_9BRAS</name>
<reference evidence="1 2" key="1">
    <citation type="submission" date="2020-12" db="EMBL/GenBank/DDBJ databases">
        <title>Concerted genomic and epigenomic changes stabilize Arabidopsis allopolyploids.</title>
        <authorList>
            <person name="Chen Z."/>
        </authorList>
    </citation>
    <scope>NUCLEOTIDE SEQUENCE [LARGE SCALE GENOMIC DNA]</scope>
    <source>
        <strain evidence="1">Allo738</strain>
        <tissue evidence="1">Leaf</tissue>
    </source>
</reference>
<accession>A0A8T2DWJ2</accession>
<proteinExistence type="predicted"/>
<organism evidence="1 2">
    <name type="scientific">Arabidopsis thaliana x Arabidopsis arenosa</name>
    <dbReference type="NCBI Taxonomy" id="1240361"/>
    <lineage>
        <taxon>Eukaryota</taxon>
        <taxon>Viridiplantae</taxon>
        <taxon>Streptophyta</taxon>
        <taxon>Embryophyta</taxon>
        <taxon>Tracheophyta</taxon>
        <taxon>Spermatophyta</taxon>
        <taxon>Magnoliopsida</taxon>
        <taxon>eudicotyledons</taxon>
        <taxon>Gunneridae</taxon>
        <taxon>Pentapetalae</taxon>
        <taxon>rosids</taxon>
        <taxon>malvids</taxon>
        <taxon>Brassicales</taxon>
        <taxon>Brassicaceae</taxon>
        <taxon>Camelineae</taxon>
        <taxon>Arabidopsis</taxon>
    </lineage>
</organism>
<keyword evidence="2" id="KW-1185">Reference proteome</keyword>
<sequence>MQIFVFSENKKVFSRSPMTPKEINSHKKWIIEFDDEYEVS</sequence>
<protein>
    <submittedName>
        <fullName evidence="1">Uncharacterized protein</fullName>
    </submittedName>
</protein>
<evidence type="ECO:0000313" key="1">
    <source>
        <dbReference type="EMBL" id="KAG7616425.1"/>
    </source>
</evidence>
<dbReference type="AlphaFoldDB" id="A0A8T2DWJ2"/>
<gene>
    <name evidence="1" type="ORF">ISN45_At04g019000</name>
</gene>
<feature type="non-terminal residue" evidence="1">
    <location>
        <position position="40"/>
    </location>
</feature>
<evidence type="ECO:0000313" key="2">
    <source>
        <dbReference type="Proteomes" id="UP000694240"/>
    </source>
</evidence>